<dbReference type="PANTHER" id="PTHR19328:SF75">
    <property type="entry name" value="ALDOSE SUGAR DEHYDROGENASE YLII"/>
    <property type="match status" value="1"/>
</dbReference>
<dbReference type="InterPro" id="IPR012938">
    <property type="entry name" value="Glc/Sorbosone_DH"/>
</dbReference>
<dbReference type="InterPro" id="IPR011041">
    <property type="entry name" value="Quinoprot_gluc/sorb_DH_b-prop"/>
</dbReference>
<keyword evidence="1" id="KW-0732">Signal</keyword>
<dbReference type="Pfam" id="PF07995">
    <property type="entry name" value="GSDH"/>
    <property type="match status" value="1"/>
</dbReference>
<feature type="domain" description="Glucose/Sorbosone dehydrogenase" evidence="2">
    <location>
        <begin position="36"/>
        <end position="341"/>
    </location>
</feature>
<dbReference type="NCBIfam" id="TIGR04183">
    <property type="entry name" value="Por_Secre_tail"/>
    <property type="match status" value="1"/>
</dbReference>
<organism evidence="3 4">
    <name type="scientific">Eiseniibacteriota bacterium</name>
    <dbReference type="NCBI Taxonomy" id="2212470"/>
    <lineage>
        <taxon>Bacteria</taxon>
        <taxon>Candidatus Eiseniibacteriota</taxon>
    </lineage>
</organism>
<reference evidence="3 4" key="1">
    <citation type="submission" date="2024-09" db="EMBL/GenBank/DDBJ databases">
        <authorList>
            <person name="D'Angelo T."/>
        </authorList>
    </citation>
    <scope>NUCLEOTIDE SEQUENCE [LARGE SCALE GENOMIC DNA]</scope>
    <source>
        <strain evidence="3">SAG AM-311-F02</strain>
    </source>
</reference>
<feature type="chain" id="PRO_5045651977" evidence="1">
    <location>
        <begin position="23"/>
        <end position="489"/>
    </location>
</feature>
<evidence type="ECO:0000259" key="2">
    <source>
        <dbReference type="Pfam" id="PF07995"/>
    </source>
</evidence>
<dbReference type="PANTHER" id="PTHR19328">
    <property type="entry name" value="HEDGEHOG-INTERACTING PROTEIN"/>
    <property type="match status" value="1"/>
</dbReference>
<dbReference type="EMBL" id="JBHPEI010000006">
    <property type="protein sequence ID" value="MFC1799437.1"/>
    <property type="molecule type" value="Genomic_DNA"/>
</dbReference>
<dbReference type="SUPFAM" id="SSF50952">
    <property type="entry name" value="Soluble quinoprotein glucose dehydrogenase"/>
    <property type="match status" value="1"/>
</dbReference>
<feature type="signal peptide" evidence="1">
    <location>
        <begin position="1"/>
        <end position="22"/>
    </location>
</feature>
<dbReference type="Gene3D" id="2.60.40.4070">
    <property type="match status" value="1"/>
</dbReference>
<dbReference type="InterPro" id="IPR011042">
    <property type="entry name" value="6-blade_b-propeller_TolB-like"/>
</dbReference>
<proteinExistence type="predicted"/>
<name>A0ABV6YND8_UNCEI</name>
<keyword evidence="4" id="KW-1185">Reference proteome</keyword>
<protein>
    <submittedName>
        <fullName evidence="3">PQQ-dependent sugar dehydrogenase</fullName>
    </submittedName>
</protein>
<sequence length="489" mass="52722">MKTSVLFAGLLFSALLTQQVSAAVTLENAFPMLSFTRPVDLQPAGDGSNRLFVVEQAGVISVFDNYGAVPSKTTFLDIQARVDNSGNEEGLLGLAFHPDYETNGYFFVNYTSSVTGLTHVSRFSVSGADSNVADPGSELVLIQIDKPFQNHNAGSIAFGPLDGYLYITTGDGGSAGDPNNNGQNLETLLGSILRIDVDSTDTGLNYAIPPDNPFADNTDGYREEIYAYGLRNPWRMSFDPATGWLWVADVGQSSWEEIDVIESGGNYGWRIMEGSHCYNPPSGCDSTGLTGPVWEYSHSLGYSVTGGYVYHGCCVPDLVDKYIYADYGTGRIWSLEYDGIGPTVNTELLDTALKISSFGIDELNEIYICAFNDSIYRFAGTASVDPGRGDDQGMGLELKSNYPNPFRQATTISFHVPIGSPGGFGVSLGIYDLQGRLIRNLLDSSPGQGLQSVTWDGDNSAGTRVAPGIYLYRLRTGSGAVTKKMTLLD</sequence>
<evidence type="ECO:0000256" key="1">
    <source>
        <dbReference type="SAM" id="SignalP"/>
    </source>
</evidence>
<accession>A0ABV6YND8</accession>
<dbReference type="Proteomes" id="UP001594288">
    <property type="component" value="Unassembled WGS sequence"/>
</dbReference>
<evidence type="ECO:0000313" key="4">
    <source>
        <dbReference type="Proteomes" id="UP001594288"/>
    </source>
</evidence>
<evidence type="ECO:0000313" key="3">
    <source>
        <dbReference type="EMBL" id="MFC1799437.1"/>
    </source>
</evidence>
<dbReference type="InterPro" id="IPR026444">
    <property type="entry name" value="Secre_tail"/>
</dbReference>
<dbReference type="Gene3D" id="2.120.10.30">
    <property type="entry name" value="TolB, C-terminal domain"/>
    <property type="match status" value="1"/>
</dbReference>
<gene>
    <name evidence="3" type="ORF">ACFL2Z_00790</name>
</gene>
<comment type="caution">
    <text evidence="3">The sequence shown here is derived from an EMBL/GenBank/DDBJ whole genome shotgun (WGS) entry which is preliminary data.</text>
</comment>